<accession>A0A401YYF8</accession>
<organism evidence="1 2">
    <name type="scientific">Embleya hyalina</name>
    <dbReference type="NCBI Taxonomy" id="516124"/>
    <lineage>
        <taxon>Bacteria</taxon>
        <taxon>Bacillati</taxon>
        <taxon>Actinomycetota</taxon>
        <taxon>Actinomycetes</taxon>
        <taxon>Kitasatosporales</taxon>
        <taxon>Streptomycetaceae</taxon>
        <taxon>Embleya</taxon>
    </lineage>
</organism>
<comment type="caution">
    <text evidence="1">The sequence shown here is derived from an EMBL/GenBank/DDBJ whole genome shotgun (WGS) entry which is preliminary data.</text>
</comment>
<evidence type="ECO:0000313" key="1">
    <source>
        <dbReference type="EMBL" id="GCD99662.1"/>
    </source>
</evidence>
<gene>
    <name evidence="1" type="ORF">EHYA_07384</name>
</gene>
<dbReference type="Proteomes" id="UP000286931">
    <property type="component" value="Unassembled WGS sequence"/>
</dbReference>
<keyword evidence="2" id="KW-1185">Reference proteome</keyword>
<dbReference type="RefSeq" id="WP_126641454.1">
    <property type="nucleotide sequence ID" value="NZ_BIFH01000034.1"/>
</dbReference>
<name>A0A401YYF8_9ACTN</name>
<dbReference type="EMBL" id="BIFH01000034">
    <property type="protein sequence ID" value="GCD99662.1"/>
    <property type="molecule type" value="Genomic_DNA"/>
</dbReference>
<evidence type="ECO:0000313" key="2">
    <source>
        <dbReference type="Proteomes" id="UP000286931"/>
    </source>
</evidence>
<sequence>MSDPTRYATRWFVEPARDRPWIMTADAVIAAIADRPGAHHKERVPGLLGFGFRIQDWDFQGIYDLETGALHIGTCDARAAAEVLTTWFLGLLPTDVRIVFNTEDGVENGYGDTDFTIPRNAGLGPVHRALTDHLAHVWAPHQPA</sequence>
<reference evidence="1 2" key="1">
    <citation type="submission" date="2018-12" db="EMBL/GenBank/DDBJ databases">
        <title>Draft genome sequence of Embleya hyalina NBRC 13850T.</title>
        <authorList>
            <person name="Komaki H."/>
            <person name="Hosoyama A."/>
            <person name="Kimura A."/>
            <person name="Ichikawa N."/>
            <person name="Tamura T."/>
        </authorList>
    </citation>
    <scope>NUCLEOTIDE SEQUENCE [LARGE SCALE GENOMIC DNA]</scope>
    <source>
        <strain evidence="1 2">NBRC 13850</strain>
    </source>
</reference>
<proteinExistence type="predicted"/>
<protein>
    <submittedName>
        <fullName evidence="1">Uncharacterized protein</fullName>
    </submittedName>
</protein>
<dbReference type="AlphaFoldDB" id="A0A401YYF8"/>